<evidence type="ECO:0000313" key="4">
    <source>
        <dbReference type="Proteomes" id="UP000006757"/>
    </source>
</evidence>
<feature type="domain" description="ABC1 atypical kinase-like" evidence="2">
    <location>
        <begin position="338"/>
        <end position="421"/>
    </location>
</feature>
<sequence>MDHGGGHGGHGGHSGGDMPMCSRCPRALYLTSSVAIVGITIGYASLLARMKNYERRLIKTLAANPHPAAYSSIQETAGGAPVKEEVIRLPSSVRIIRAGYCAITVAISYFCTSGAARKTCARCMYLLIASDEGCLLHSSYRHRPRLRKVIAAGQAVASAGAVPDIGFCRSLNVITELSRGWAMRRSIGNFSPSFTLSTTTAHAALVVSKYMLTTIPHRLPTVTSTFELSLDERRVVFLVFLVGSEVHREAKASQMGRTSRRSLRCWRRRVHCGPRAECFSADEESQDGIHWADEIESLHERVANRLRWVVDTNQGLYLKLGQAIGLLPKPYRAAFSHVFDNAPSVPYEEVCKVFKEDLGLLPTDMFEHFSPEALASASIAQVHKATLKTEHGNPDQVVAVKVQKPAISKQMGWDLFSYKELLICPMKLETSFSHEAANARKCAELLARTPELKDDIYVPKVYGRQEGYPESDRILVMEWVDGCRLTDKKQLEAWGLNLREVMDLAIALNGAMTFSWGFIHCDPHPGNILVRPHPWKKGKPQLVSFRREVPGRLLDALALPLRSGRAEGRSNREEVGHRVGSQHIQKVDKVEQTEKSAYELQVAAKAQLKALLESEQLIPRLSSSSPADHQTLGSPSSRVNITAQWAARGYANGLSGSRSLSNVGLRPWLHDRWEMAKFQVTMWVIDLAFIWSKVVSWFRPQGPDWEGRLQKQMEQLAKNEFGLEIDDSAFLGSLSSFTRLPTVSGKMAAYTVTEDELWLDSLCFPHILDRIVELAPPAALLALRGVSRSLRSQADARLGTHIVADFSSESGPEQWALRSQLGGKLPVKLTYHDLSIPYLPSAVERGLRSPQTPTVRLVNIDADGNVVPLHDGLAQPQPEYTSRHFALTDAGGLKPPEVLSLRLHAYGDTRINVTFPPPFAETPRTLRAHCGSLAGDGRVVVPNWTGHQEWPHLPGFPGVDRVVLFSEIGRRTQWGVALPYTAAVDETGTRVATTRVAPPGGILKVVNTIRLLSDADGNARTFDNCALVRNVDPGARYEYVFIFDPAEPTLAALKETVHHELGLLSCVLVSLDWNVARNPVTFVGVDAIDPRLLGLPRQSCRHEVEEAVRANVERRSHKQVHIAQMLHADPEGLHGFAQRIRFLSHREYKVEVGEENYDLEARWDVPVQML</sequence>
<protein>
    <recommendedName>
        <fullName evidence="2">ABC1 atypical kinase-like domain-containing protein</fullName>
    </recommendedName>
</protein>
<dbReference type="AlphaFoldDB" id="K1W0D6"/>
<keyword evidence="4" id="KW-1185">Reference proteome</keyword>
<proteinExistence type="predicted"/>
<feature type="domain" description="ABC1 atypical kinase-like" evidence="2">
    <location>
        <begin position="426"/>
        <end position="534"/>
    </location>
</feature>
<evidence type="ECO:0000256" key="1">
    <source>
        <dbReference type="SAM" id="Phobius"/>
    </source>
</evidence>
<feature type="transmembrane region" description="Helical" evidence="1">
    <location>
        <begin position="98"/>
        <end position="116"/>
    </location>
</feature>
<keyword evidence="1" id="KW-1133">Transmembrane helix</keyword>
<dbReference type="eggNOG" id="KOG1235">
    <property type="taxonomic scope" value="Eukaryota"/>
</dbReference>
<dbReference type="PANTHER" id="PTHR43173">
    <property type="entry name" value="ABC1 FAMILY PROTEIN"/>
    <property type="match status" value="1"/>
</dbReference>
<dbReference type="InParanoid" id="K1W0D6"/>
<dbReference type="Proteomes" id="UP000006757">
    <property type="component" value="Unassembled WGS sequence"/>
</dbReference>
<dbReference type="InterPro" id="IPR051130">
    <property type="entry name" value="Mito_struct-func_regulator"/>
</dbReference>
<organism evidence="3 4">
    <name type="scientific">Trichosporon asahii var. asahii (strain CBS 8904)</name>
    <name type="common">Yeast</name>
    <dbReference type="NCBI Taxonomy" id="1220162"/>
    <lineage>
        <taxon>Eukaryota</taxon>
        <taxon>Fungi</taxon>
        <taxon>Dikarya</taxon>
        <taxon>Basidiomycota</taxon>
        <taxon>Agaricomycotina</taxon>
        <taxon>Tremellomycetes</taxon>
        <taxon>Trichosporonales</taxon>
        <taxon>Trichosporonaceae</taxon>
        <taxon>Trichosporon</taxon>
    </lineage>
</organism>
<dbReference type="OrthoDB" id="427480at2759"/>
<evidence type="ECO:0000313" key="3">
    <source>
        <dbReference type="EMBL" id="EKD05267.1"/>
    </source>
</evidence>
<dbReference type="STRING" id="1220162.K1W0D6"/>
<comment type="caution">
    <text evidence="3">The sequence shown here is derived from an EMBL/GenBank/DDBJ whole genome shotgun (WGS) entry which is preliminary data.</text>
</comment>
<dbReference type="EMBL" id="AMBO01000140">
    <property type="protein sequence ID" value="EKD05267.1"/>
    <property type="molecule type" value="Genomic_DNA"/>
</dbReference>
<dbReference type="Pfam" id="PF03109">
    <property type="entry name" value="ABC1"/>
    <property type="match status" value="2"/>
</dbReference>
<dbReference type="PANTHER" id="PTHR43173:SF37">
    <property type="entry name" value="ABC1 FAMILY PROTEIN C10F6.14C"/>
    <property type="match status" value="1"/>
</dbReference>
<name>K1W0D6_TRIAC</name>
<keyword evidence="1" id="KW-0812">Transmembrane</keyword>
<feature type="transmembrane region" description="Helical" evidence="1">
    <location>
        <begin position="27"/>
        <end position="48"/>
    </location>
</feature>
<gene>
    <name evidence="3" type="ORF">A1Q2_00497</name>
</gene>
<reference evidence="3 4" key="1">
    <citation type="journal article" date="2012" name="Eukaryot. Cell">
        <title>Genome sequence of the Trichosporon asahii environmental strain CBS 8904.</title>
        <authorList>
            <person name="Yang R.Y."/>
            <person name="Li H.T."/>
            <person name="Zhu H."/>
            <person name="Zhou G.P."/>
            <person name="Wang M."/>
            <person name="Wang L."/>
        </authorList>
    </citation>
    <scope>NUCLEOTIDE SEQUENCE [LARGE SCALE GENOMIC DNA]</scope>
    <source>
        <strain evidence="3 4">CBS 8904</strain>
    </source>
</reference>
<dbReference type="HOGENOM" id="CLU_274188_0_0_1"/>
<evidence type="ECO:0000259" key="2">
    <source>
        <dbReference type="Pfam" id="PF03109"/>
    </source>
</evidence>
<accession>K1W0D6</accession>
<dbReference type="InterPro" id="IPR004147">
    <property type="entry name" value="ABC1_dom"/>
</dbReference>
<dbReference type="SUPFAM" id="SSF56112">
    <property type="entry name" value="Protein kinase-like (PK-like)"/>
    <property type="match status" value="1"/>
</dbReference>
<keyword evidence="1" id="KW-0472">Membrane</keyword>
<dbReference type="InterPro" id="IPR011009">
    <property type="entry name" value="Kinase-like_dom_sf"/>
</dbReference>